<reference evidence="3 4" key="1">
    <citation type="journal article" date="2011" name="Genome Res.">
        <title>Phylogeny-wide analysis of social amoeba genomes highlights ancient origins for complex intercellular communication.</title>
        <authorList>
            <person name="Heidel A.J."/>
            <person name="Lawal H.M."/>
            <person name="Felder M."/>
            <person name="Schilde C."/>
            <person name="Helps N.R."/>
            <person name="Tunggal B."/>
            <person name="Rivero F."/>
            <person name="John U."/>
            <person name="Schleicher M."/>
            <person name="Eichinger L."/>
            <person name="Platzer M."/>
            <person name="Noegel A.A."/>
            <person name="Schaap P."/>
            <person name="Gloeckner G."/>
        </authorList>
    </citation>
    <scope>NUCLEOTIDE SEQUENCE [LARGE SCALE GENOMIC DNA]</scope>
    <source>
        <strain evidence="4">ATCC 26659 / Pp 5 / PN500</strain>
    </source>
</reference>
<evidence type="ECO:0000313" key="3">
    <source>
        <dbReference type="EMBL" id="EFA75610.1"/>
    </source>
</evidence>
<dbReference type="Proteomes" id="UP000001396">
    <property type="component" value="Unassembled WGS sequence"/>
</dbReference>
<name>D3BSZ5_HETP5</name>
<keyword evidence="2" id="KW-0812">Transmembrane</keyword>
<evidence type="ECO:0000313" key="4">
    <source>
        <dbReference type="Proteomes" id="UP000001396"/>
    </source>
</evidence>
<dbReference type="EMBL" id="ADBJ01000054">
    <property type="protein sequence ID" value="EFA75610.1"/>
    <property type="molecule type" value="Genomic_DNA"/>
</dbReference>
<evidence type="ECO:0000256" key="2">
    <source>
        <dbReference type="SAM" id="Phobius"/>
    </source>
</evidence>
<comment type="caution">
    <text evidence="3">The sequence shown here is derived from an EMBL/GenBank/DDBJ whole genome shotgun (WGS) entry which is preliminary data.</text>
</comment>
<proteinExistence type="predicted"/>
<evidence type="ECO:0000256" key="1">
    <source>
        <dbReference type="SAM" id="MobiDB-lite"/>
    </source>
</evidence>
<keyword evidence="2" id="KW-0472">Membrane</keyword>
<keyword evidence="2" id="KW-1133">Transmembrane helix</keyword>
<sequence length="285" mass="32846">MSTKYNKIDNNNNNVQPDEDKSANKVRFSDDLTQYHHYSTPDYGSFPSIASNDEEEKKKSIKQKLEEEFDSFVKQKLYHTLYITTSILTVFFLVVIIILLSLASTQSTLKSLNYKEESCMVYATTRVWKNNVTDCNDLNDGLISVEFDDQFYTGVPDYAVTDDPKSPFEKMCYQGIYNITIKSKHVNSSIEGPWSRSSTWIVRYLQAIPIREQVSCFVDKTNIENVLWTNPPTSPYAIFMFSMVCVLALASVITTVVAYQMLKKQRIINEGTPLLTSRHREFSFR</sequence>
<protein>
    <submittedName>
        <fullName evidence="3">Uncharacterized protein</fullName>
    </submittedName>
</protein>
<dbReference type="AlphaFoldDB" id="D3BSZ5"/>
<feature type="region of interest" description="Disordered" evidence="1">
    <location>
        <begin position="1"/>
        <end position="25"/>
    </location>
</feature>
<feature type="transmembrane region" description="Helical" evidence="2">
    <location>
        <begin position="81"/>
        <end position="103"/>
    </location>
</feature>
<gene>
    <name evidence="3" type="ORF">PPL_11116</name>
</gene>
<feature type="transmembrane region" description="Helical" evidence="2">
    <location>
        <begin position="236"/>
        <end position="259"/>
    </location>
</feature>
<keyword evidence="4" id="KW-1185">Reference proteome</keyword>
<dbReference type="RefSeq" id="XP_020427744.1">
    <property type="nucleotide sequence ID" value="XM_020581874.1"/>
</dbReference>
<dbReference type="GeneID" id="31366585"/>
<dbReference type="InParanoid" id="D3BSZ5"/>
<accession>D3BSZ5</accession>
<organism evidence="3 4">
    <name type="scientific">Heterostelium pallidum (strain ATCC 26659 / Pp 5 / PN500)</name>
    <name type="common">Cellular slime mold</name>
    <name type="synonym">Polysphondylium pallidum</name>
    <dbReference type="NCBI Taxonomy" id="670386"/>
    <lineage>
        <taxon>Eukaryota</taxon>
        <taxon>Amoebozoa</taxon>
        <taxon>Evosea</taxon>
        <taxon>Eumycetozoa</taxon>
        <taxon>Dictyostelia</taxon>
        <taxon>Acytosteliales</taxon>
        <taxon>Acytosteliaceae</taxon>
        <taxon>Heterostelium</taxon>
    </lineage>
</organism>